<sequence length="150" mass="17353">MRCTTKHAIQLLSGCLLVTSLSALSYPEYQQDSAHRSLIYFAPSYDESVAEFEHQAEIHKCVLTARNTRVLIVTPETNERLYNSYHNFDWNQLKASYQIQEDDYTLILVGSNGNETQRWQQPDWEELFSLLDSTSTEVAKDVQRLKRCSA</sequence>
<evidence type="ECO:0000313" key="5">
    <source>
        <dbReference type="Proteomes" id="UP001157439"/>
    </source>
</evidence>
<feature type="domain" description="DUF4174" evidence="3">
    <location>
        <begin position="33"/>
        <end position="135"/>
    </location>
</feature>
<reference evidence="4 5" key="1">
    <citation type="journal article" date="2014" name="Int. J. Syst. Evol. Microbiol.">
        <title>Complete genome sequence of Corynebacterium casei LMG S-19264T (=DSM 44701T), isolated from a smear-ripened cheese.</title>
        <authorList>
            <consortium name="US DOE Joint Genome Institute (JGI-PGF)"/>
            <person name="Walter F."/>
            <person name="Albersmeier A."/>
            <person name="Kalinowski J."/>
            <person name="Ruckert C."/>
        </authorList>
    </citation>
    <scope>NUCLEOTIDE SEQUENCE [LARGE SCALE GENOMIC DNA]</scope>
    <source>
        <strain evidence="4 5">NBRC 112785</strain>
    </source>
</reference>
<feature type="signal peptide" evidence="2">
    <location>
        <begin position="1"/>
        <end position="25"/>
    </location>
</feature>
<dbReference type="EMBL" id="BSPO01000014">
    <property type="protein sequence ID" value="GLS85027.1"/>
    <property type="molecule type" value="Genomic_DNA"/>
</dbReference>
<dbReference type="RefSeq" id="WP_095499469.1">
    <property type="nucleotide sequence ID" value="NZ_BSPO01000014.1"/>
</dbReference>
<dbReference type="AlphaFoldDB" id="A0AA37TP39"/>
<comment type="caution">
    <text evidence="4">The sequence shown here is derived from an EMBL/GenBank/DDBJ whole genome shotgun (WGS) entry which is preliminary data.</text>
</comment>
<feature type="chain" id="PRO_5041244912" description="DUF4174 domain-containing protein" evidence="2">
    <location>
        <begin position="26"/>
        <end position="150"/>
    </location>
</feature>
<name>A0AA37TP39_9GAMM</name>
<organism evidence="4 5">
    <name type="scientific">Paraferrimonas haliotis</name>
    <dbReference type="NCBI Taxonomy" id="2013866"/>
    <lineage>
        <taxon>Bacteria</taxon>
        <taxon>Pseudomonadati</taxon>
        <taxon>Pseudomonadota</taxon>
        <taxon>Gammaproteobacteria</taxon>
        <taxon>Alteromonadales</taxon>
        <taxon>Ferrimonadaceae</taxon>
        <taxon>Paraferrimonas</taxon>
    </lineage>
</organism>
<dbReference type="Proteomes" id="UP001157439">
    <property type="component" value="Unassembled WGS sequence"/>
</dbReference>
<accession>A0AA37TP39</accession>
<evidence type="ECO:0000259" key="3">
    <source>
        <dbReference type="Pfam" id="PF13778"/>
    </source>
</evidence>
<gene>
    <name evidence="4" type="ORF">GCM10007894_30040</name>
</gene>
<proteinExistence type="predicted"/>
<evidence type="ECO:0000256" key="1">
    <source>
        <dbReference type="ARBA" id="ARBA00022729"/>
    </source>
</evidence>
<keyword evidence="1 2" id="KW-0732">Signal</keyword>
<evidence type="ECO:0000313" key="4">
    <source>
        <dbReference type="EMBL" id="GLS85027.1"/>
    </source>
</evidence>
<dbReference type="InterPro" id="IPR025232">
    <property type="entry name" value="DUF4174"/>
</dbReference>
<protein>
    <recommendedName>
        <fullName evidence="3">DUF4174 domain-containing protein</fullName>
    </recommendedName>
</protein>
<evidence type="ECO:0000256" key="2">
    <source>
        <dbReference type="SAM" id="SignalP"/>
    </source>
</evidence>
<dbReference type="Pfam" id="PF13778">
    <property type="entry name" value="DUF4174"/>
    <property type="match status" value="1"/>
</dbReference>
<keyword evidence="5" id="KW-1185">Reference proteome</keyword>